<dbReference type="Pfam" id="PF01067">
    <property type="entry name" value="Calpain_III"/>
    <property type="match status" value="1"/>
</dbReference>
<comment type="caution">
    <text evidence="3">The sequence shown here is derived from an EMBL/GenBank/DDBJ whole genome shotgun (WGS) entry which is preliminary data.</text>
</comment>
<dbReference type="PANTHER" id="PTHR10183">
    <property type="entry name" value="CALPAIN"/>
    <property type="match status" value="1"/>
</dbReference>
<dbReference type="Gene3D" id="2.60.120.380">
    <property type="match status" value="1"/>
</dbReference>
<sequence length="1035" mass="117059">MTSYYAGLSLREIYERKCLELHCRKNSAICSILCDVPDEFHSLKSIDISKNFLGPKGILPLLEIIRCCRNIRMLNLSEQKLDTDAIDALCLALRQHPSVVRINLSHNPLTMSAGSLLLQLAKTNPVIEYIILEDTGIRTSLLIGIEGQLELNRLLKDKAAEMDLEYGGLSEETKNTNIKGGGGIHEVSKIMNNVLSSEMPSKIKGIPTDPILSTIMSISGGASVSVSATSHGVHVNRKRLKSQDVEAALLCFSHNIHEILFDENPIPTIAQLCEQQNGWFYDTQFAPDDVSIHRRATVQYEITGWRRVRDICPSAKLFPDDDDEDCLMLPHKVPQLFQWIFTCVEAVFTDVETLHNSILCSSSPDYGIYALRVHIDGAWRYVIVDDFLPVNNKDMFIFTHPIEGKYFWPCILEKALAKMHGGYPALEFSVGDNYRVHRLTQRMDRRSRIGTLFRKQTFLLNDRVSIINTARKTSCAKLLTDLTGGVGIIRFLNHESFSADDWWISMLEFYSTGSLMVALSGSSNKTHPVIESSQVYRILQVHQVQDMRLLEVSSVWKSKEWKSDWSDEISHWSKNLDFDTTLRNNKTRRSKNQQSCWLSYIDFISLFTQVHVCRLFNGFHERIIEGEWDRDSAGGSCFGYRWHINPHYRLKFTHDSSLFINLAVPDTRFNPTDIESLGLHIVEKKRYPLRYAQETEQVIASTKYVYTDSISFEGNLQAGDNYWVVPSSHMGGVFGKFLIRLFSTSSFLVWKENLSFHWNTIEFKETVECSGEYRAGDDNAQVALRFPYSDINGGRNSEGEAIFVKVHTVDATDTVLGIFLVKSTMIKDRPSRYVGALRDESILASSNLTMGDCVYLEATVTPGEVYTLIVCVNPEGSRAKLEYTIWSSLQTPEIIPLPVWEKKIVSISWPEGSGSYYEATRNPQVEMFPVNTHDTIVIRMQITECSYNAPAIVFFVLANDGRQGEGIKGQIPADRVIIRSQYVRHHAVQCELRLKNPMDSLLIIPSLQPAGSIGSGTISVSTESGDFTVRLLSTS</sequence>
<dbReference type="Pfam" id="PF00648">
    <property type="entry name" value="Peptidase_C2"/>
    <property type="match status" value="2"/>
</dbReference>
<keyword evidence="4" id="KW-1185">Reference proteome</keyword>
<accession>A0A1X0P1P4</accession>
<dbReference type="GO" id="GO:0006508">
    <property type="term" value="P:proteolysis"/>
    <property type="evidence" value="ECO:0007669"/>
    <property type="project" value="InterPro"/>
</dbReference>
<comment type="caution">
    <text evidence="1">Lacks conserved residue(s) required for the propagation of feature annotation.</text>
</comment>
<dbReference type="InterPro" id="IPR036213">
    <property type="entry name" value="Calpain_III_sf"/>
</dbReference>
<dbReference type="SMART" id="SM00230">
    <property type="entry name" value="CysPc"/>
    <property type="match status" value="1"/>
</dbReference>
<dbReference type="PROSITE" id="PS50203">
    <property type="entry name" value="CALPAIN_CAT"/>
    <property type="match status" value="1"/>
</dbReference>
<dbReference type="OrthoDB" id="424753at2759"/>
<dbReference type="InterPro" id="IPR022684">
    <property type="entry name" value="Calpain_cysteine_protease"/>
</dbReference>
<dbReference type="SUPFAM" id="SSF52047">
    <property type="entry name" value="RNI-like"/>
    <property type="match status" value="1"/>
</dbReference>
<proteinExistence type="predicted"/>
<dbReference type="RefSeq" id="XP_028884940.1">
    <property type="nucleotide sequence ID" value="XM_029023744.1"/>
</dbReference>
<dbReference type="SMART" id="SM00720">
    <property type="entry name" value="calpain_III"/>
    <property type="match status" value="1"/>
</dbReference>
<dbReference type="VEuPathDB" id="TriTrypDB:TM35_000072980"/>
<gene>
    <name evidence="3" type="ORF">TM35_000072980</name>
</gene>
<evidence type="ECO:0000256" key="1">
    <source>
        <dbReference type="PROSITE-ProRule" id="PRU00239"/>
    </source>
</evidence>
<feature type="domain" description="Calpain catalytic" evidence="2">
    <location>
        <begin position="279"/>
        <end position="616"/>
    </location>
</feature>
<dbReference type="GO" id="GO:0004198">
    <property type="term" value="F:calcium-dependent cysteine-type endopeptidase activity"/>
    <property type="evidence" value="ECO:0007669"/>
    <property type="project" value="InterPro"/>
</dbReference>
<dbReference type="Gene3D" id="3.90.70.10">
    <property type="entry name" value="Cysteine proteinases"/>
    <property type="match status" value="1"/>
</dbReference>
<dbReference type="InterPro" id="IPR038765">
    <property type="entry name" value="Papain-like_cys_pep_sf"/>
</dbReference>
<dbReference type="InterPro" id="IPR001300">
    <property type="entry name" value="Peptidase_C2_calpain_cat"/>
</dbReference>
<dbReference type="Proteomes" id="UP000192257">
    <property type="component" value="Unassembled WGS sequence"/>
</dbReference>
<evidence type="ECO:0000259" key="2">
    <source>
        <dbReference type="PROSITE" id="PS50203"/>
    </source>
</evidence>
<dbReference type="SUPFAM" id="SSF54001">
    <property type="entry name" value="Cysteine proteinases"/>
    <property type="match status" value="1"/>
</dbReference>
<name>A0A1X0P1P4_9TRYP</name>
<dbReference type="SUPFAM" id="SSF49758">
    <property type="entry name" value="Calpain large subunit, middle domain (domain III)"/>
    <property type="match status" value="1"/>
</dbReference>
<dbReference type="Gene3D" id="3.80.10.10">
    <property type="entry name" value="Ribonuclease Inhibitor"/>
    <property type="match status" value="1"/>
</dbReference>
<dbReference type="PANTHER" id="PTHR10183:SF430">
    <property type="entry name" value="CYSTEINE PEPTIDASE, PUTATIVE-RELATED"/>
    <property type="match status" value="1"/>
</dbReference>
<dbReference type="InterPro" id="IPR032675">
    <property type="entry name" value="LRR_dom_sf"/>
</dbReference>
<dbReference type="GeneID" id="39983524"/>
<protein>
    <submittedName>
        <fullName evidence="3">Calpain-like cysteine peptidase</fullName>
    </submittedName>
</protein>
<evidence type="ECO:0000313" key="3">
    <source>
        <dbReference type="EMBL" id="ORC90874.1"/>
    </source>
</evidence>
<dbReference type="InterPro" id="IPR022682">
    <property type="entry name" value="Calpain_domain_III"/>
</dbReference>
<dbReference type="InterPro" id="IPR022683">
    <property type="entry name" value="Calpain_III"/>
</dbReference>
<dbReference type="EMBL" id="NBCO01000007">
    <property type="protein sequence ID" value="ORC90874.1"/>
    <property type="molecule type" value="Genomic_DNA"/>
</dbReference>
<dbReference type="AlphaFoldDB" id="A0A1X0P1P4"/>
<reference evidence="3 4" key="1">
    <citation type="submission" date="2017-03" db="EMBL/GenBank/DDBJ databases">
        <title>An alternative strategy for trypanosome survival in the mammalian bloodstream revealed through genome and transcriptome analysis of the ubiquitous bovine parasite Trypanosoma (Megatrypanum) theileri.</title>
        <authorList>
            <person name="Kelly S."/>
            <person name="Ivens A."/>
            <person name="Mott A."/>
            <person name="O'Neill E."/>
            <person name="Emms D."/>
            <person name="Macleod O."/>
            <person name="Voorheis P."/>
            <person name="Matthews J."/>
            <person name="Matthews K."/>
            <person name="Carrington M."/>
        </authorList>
    </citation>
    <scope>NUCLEOTIDE SEQUENCE [LARGE SCALE GENOMIC DNA]</scope>
    <source>
        <strain evidence="3">Edinburgh</strain>
    </source>
</reference>
<organism evidence="3 4">
    <name type="scientific">Trypanosoma theileri</name>
    <dbReference type="NCBI Taxonomy" id="67003"/>
    <lineage>
        <taxon>Eukaryota</taxon>
        <taxon>Discoba</taxon>
        <taxon>Euglenozoa</taxon>
        <taxon>Kinetoplastea</taxon>
        <taxon>Metakinetoplastina</taxon>
        <taxon>Trypanosomatida</taxon>
        <taxon>Trypanosomatidae</taxon>
        <taxon>Trypanosoma</taxon>
    </lineage>
</organism>
<evidence type="ECO:0000313" key="4">
    <source>
        <dbReference type="Proteomes" id="UP000192257"/>
    </source>
</evidence>
<dbReference type="STRING" id="67003.A0A1X0P1P4"/>
<dbReference type="PRINTS" id="PR00704">
    <property type="entry name" value="CALPAIN"/>
</dbReference>